<reference evidence="1" key="2">
    <citation type="submission" date="2025-08" db="UniProtKB">
        <authorList>
            <consortium name="Ensembl"/>
        </authorList>
    </citation>
    <scope>IDENTIFICATION</scope>
</reference>
<reference evidence="1" key="1">
    <citation type="submission" date="2019-08" db="EMBL/GenBank/DDBJ databases">
        <title>Three high-quality genomes provides insights into domestication of ducks.</title>
        <authorList>
            <person name="Hou Z.C."/>
            <person name="Zhu F."/>
            <person name="Yin Z.T."/>
            <person name="Zhang F."/>
        </authorList>
    </citation>
    <scope>NUCLEOTIDE SEQUENCE [LARGE SCALE GENOMIC DNA]</scope>
</reference>
<reference evidence="1" key="3">
    <citation type="submission" date="2025-09" db="UniProtKB">
        <authorList>
            <consortium name="Ensembl"/>
        </authorList>
    </citation>
    <scope>IDENTIFICATION</scope>
</reference>
<dbReference type="Ensembl" id="ENSAPLT00020020593.1">
    <property type="protein sequence ID" value="ENSAPLP00020019047.1"/>
    <property type="gene ID" value="ENSAPLG00020013531.1"/>
</dbReference>
<dbReference type="AlphaFoldDB" id="A0A8B9TCK2"/>
<name>A0A8B9TCK2_ANAPL</name>
<protein>
    <submittedName>
        <fullName evidence="1">Uncharacterized protein</fullName>
    </submittedName>
</protein>
<dbReference type="Proteomes" id="UP000694400">
    <property type="component" value="Chromosome 7"/>
</dbReference>
<organism evidence="1 2">
    <name type="scientific">Anas platyrhynchos</name>
    <name type="common">Mallard</name>
    <name type="synonym">Anas boschas</name>
    <dbReference type="NCBI Taxonomy" id="8839"/>
    <lineage>
        <taxon>Eukaryota</taxon>
        <taxon>Metazoa</taxon>
        <taxon>Chordata</taxon>
        <taxon>Craniata</taxon>
        <taxon>Vertebrata</taxon>
        <taxon>Euteleostomi</taxon>
        <taxon>Archelosauria</taxon>
        <taxon>Archosauria</taxon>
        <taxon>Dinosauria</taxon>
        <taxon>Saurischia</taxon>
        <taxon>Theropoda</taxon>
        <taxon>Coelurosauria</taxon>
        <taxon>Aves</taxon>
        <taxon>Neognathae</taxon>
        <taxon>Galloanserae</taxon>
        <taxon>Anseriformes</taxon>
        <taxon>Anatidae</taxon>
        <taxon>Anatinae</taxon>
        <taxon>Anas</taxon>
    </lineage>
</organism>
<proteinExistence type="predicted"/>
<evidence type="ECO:0000313" key="2">
    <source>
        <dbReference type="Proteomes" id="UP000694400"/>
    </source>
</evidence>
<sequence>MSLIRRWKKAGLIGRDFLAAGLTLHYHFFLSHIAELCLPPTHPCKAKHSLLPPAPHTQAVTNLHACQLALLSRRHSLRTHPCPLSFSYILVGVASGCPATQAGLMQDLVTEGDLNCDKLQA</sequence>
<evidence type="ECO:0000313" key="1">
    <source>
        <dbReference type="Ensembl" id="ENSAPLP00020019047.1"/>
    </source>
</evidence>
<accession>A0A8B9TCK2</accession>